<dbReference type="CDD" id="cd03255">
    <property type="entry name" value="ABC_MJ0796_LolCDE_FtsE"/>
    <property type="match status" value="1"/>
</dbReference>
<dbReference type="PROSITE" id="PS00211">
    <property type="entry name" value="ABC_TRANSPORTER_1"/>
    <property type="match status" value="1"/>
</dbReference>
<dbReference type="PANTHER" id="PTHR24220:SF86">
    <property type="entry name" value="ABC TRANSPORTER ABCH.1"/>
    <property type="match status" value="1"/>
</dbReference>
<evidence type="ECO:0000256" key="3">
    <source>
        <dbReference type="ARBA" id="ARBA00022840"/>
    </source>
</evidence>
<dbReference type="Proteomes" id="UP000264779">
    <property type="component" value="Unassembled WGS sequence"/>
</dbReference>
<evidence type="ECO:0000256" key="4">
    <source>
        <dbReference type="ARBA" id="ARBA00038388"/>
    </source>
</evidence>
<dbReference type="GO" id="GO:0005886">
    <property type="term" value="C:plasma membrane"/>
    <property type="evidence" value="ECO:0007669"/>
    <property type="project" value="TreeGrafter"/>
</dbReference>
<accession>A0A349TTI7</accession>
<keyword evidence="3 6" id="KW-0067">ATP-binding</keyword>
<evidence type="ECO:0000256" key="1">
    <source>
        <dbReference type="ARBA" id="ARBA00022448"/>
    </source>
</evidence>
<keyword evidence="2" id="KW-0547">Nucleotide-binding</keyword>
<dbReference type="PANTHER" id="PTHR24220">
    <property type="entry name" value="IMPORT ATP-BINDING PROTEIN"/>
    <property type="match status" value="1"/>
</dbReference>
<comment type="caution">
    <text evidence="6">The sequence shown here is derived from an EMBL/GenBank/DDBJ whole genome shotgun (WGS) entry which is preliminary data.</text>
</comment>
<dbReference type="EMBL" id="DONK01000087">
    <property type="protein sequence ID" value="HBU50746.1"/>
    <property type="molecule type" value="Genomic_DNA"/>
</dbReference>
<dbReference type="InterPro" id="IPR003439">
    <property type="entry name" value="ABC_transporter-like_ATP-bd"/>
</dbReference>
<name>A0A349TTI7_9ALTE</name>
<dbReference type="InterPro" id="IPR015854">
    <property type="entry name" value="ABC_transpr_LolD-like"/>
</dbReference>
<dbReference type="FunFam" id="3.40.50.300:FF:000032">
    <property type="entry name" value="Export ABC transporter ATP-binding protein"/>
    <property type="match status" value="1"/>
</dbReference>
<dbReference type="SMART" id="SM00382">
    <property type="entry name" value="AAA"/>
    <property type="match status" value="1"/>
</dbReference>
<reference evidence="6 7" key="1">
    <citation type="journal article" date="2018" name="Nat. Biotechnol.">
        <title>A standardized bacterial taxonomy based on genome phylogeny substantially revises the tree of life.</title>
        <authorList>
            <person name="Parks D.H."/>
            <person name="Chuvochina M."/>
            <person name="Waite D.W."/>
            <person name="Rinke C."/>
            <person name="Skarshewski A."/>
            <person name="Chaumeil P.A."/>
            <person name="Hugenholtz P."/>
        </authorList>
    </citation>
    <scope>NUCLEOTIDE SEQUENCE [LARGE SCALE GENOMIC DNA]</scope>
    <source>
        <strain evidence="6">UBA11621</strain>
    </source>
</reference>
<proteinExistence type="inferred from homology"/>
<sequence>MMSEIIRFEEVNYCYQNTTQLALNNVSFSLMEGDYTAIVGTSGSGKSTLMSIIGLINSPSSGHYYLFDTNVAQITERSKAKLKNQEIGLIFQNFNLLGHLSVFHNVCLPLTYDANTPRKLYREKALNALRQVDMEDYIDRYPNQLSGGQQQRIAIARAIVNEPSLLLADEPTGNLDSHNAQVVFSILEKLNAEGRTICLITHDENFALKAKRQLVIRDGMLVTQKQDASHVLQCS</sequence>
<dbReference type="GO" id="GO:1902495">
    <property type="term" value="C:transmembrane transporter complex"/>
    <property type="evidence" value="ECO:0007669"/>
    <property type="project" value="UniProtKB-ARBA"/>
</dbReference>
<evidence type="ECO:0000313" key="7">
    <source>
        <dbReference type="Proteomes" id="UP000264779"/>
    </source>
</evidence>
<keyword evidence="1" id="KW-0813">Transport</keyword>
<dbReference type="Gene3D" id="3.40.50.300">
    <property type="entry name" value="P-loop containing nucleotide triphosphate hydrolases"/>
    <property type="match status" value="1"/>
</dbReference>
<dbReference type="InterPro" id="IPR003593">
    <property type="entry name" value="AAA+_ATPase"/>
</dbReference>
<dbReference type="Pfam" id="PF00005">
    <property type="entry name" value="ABC_tran"/>
    <property type="match status" value="1"/>
</dbReference>
<dbReference type="PROSITE" id="PS50893">
    <property type="entry name" value="ABC_TRANSPORTER_2"/>
    <property type="match status" value="1"/>
</dbReference>
<dbReference type="SUPFAM" id="SSF52540">
    <property type="entry name" value="P-loop containing nucleoside triphosphate hydrolases"/>
    <property type="match status" value="1"/>
</dbReference>
<comment type="similarity">
    <text evidence="4">Belongs to the ABC transporter superfamily. Macrolide exporter (TC 3.A.1.122) family.</text>
</comment>
<dbReference type="InterPro" id="IPR017871">
    <property type="entry name" value="ABC_transporter-like_CS"/>
</dbReference>
<feature type="domain" description="ABC transporter" evidence="5">
    <location>
        <begin position="6"/>
        <end position="235"/>
    </location>
</feature>
<dbReference type="InterPro" id="IPR017911">
    <property type="entry name" value="MacB-like_ATP-bd"/>
</dbReference>
<protein>
    <submittedName>
        <fullName evidence="6">ABC transporter ATP-binding protein</fullName>
    </submittedName>
</protein>
<dbReference type="InterPro" id="IPR027417">
    <property type="entry name" value="P-loop_NTPase"/>
</dbReference>
<evidence type="ECO:0000313" key="6">
    <source>
        <dbReference type="EMBL" id="HBU50746.1"/>
    </source>
</evidence>
<dbReference type="AlphaFoldDB" id="A0A349TTI7"/>
<dbReference type="GO" id="GO:0022857">
    <property type="term" value="F:transmembrane transporter activity"/>
    <property type="evidence" value="ECO:0007669"/>
    <property type="project" value="UniProtKB-ARBA"/>
</dbReference>
<dbReference type="GO" id="GO:0005524">
    <property type="term" value="F:ATP binding"/>
    <property type="evidence" value="ECO:0007669"/>
    <property type="project" value="UniProtKB-KW"/>
</dbReference>
<evidence type="ECO:0000259" key="5">
    <source>
        <dbReference type="PROSITE" id="PS50893"/>
    </source>
</evidence>
<evidence type="ECO:0000256" key="2">
    <source>
        <dbReference type="ARBA" id="ARBA00022741"/>
    </source>
</evidence>
<organism evidence="6 7">
    <name type="scientific">Alteromonas australica</name>
    <dbReference type="NCBI Taxonomy" id="589873"/>
    <lineage>
        <taxon>Bacteria</taxon>
        <taxon>Pseudomonadati</taxon>
        <taxon>Pseudomonadota</taxon>
        <taxon>Gammaproteobacteria</taxon>
        <taxon>Alteromonadales</taxon>
        <taxon>Alteromonadaceae</taxon>
        <taxon>Alteromonas/Salinimonas group</taxon>
        <taxon>Alteromonas</taxon>
    </lineage>
</organism>
<gene>
    <name evidence="6" type="ORF">DEB45_05750</name>
</gene>
<dbReference type="GO" id="GO:0016887">
    <property type="term" value="F:ATP hydrolysis activity"/>
    <property type="evidence" value="ECO:0007669"/>
    <property type="project" value="InterPro"/>
</dbReference>